<evidence type="ECO:0000259" key="11">
    <source>
        <dbReference type="Pfam" id="PF08263"/>
    </source>
</evidence>
<dbReference type="InterPro" id="IPR046956">
    <property type="entry name" value="RLP23-like"/>
</dbReference>
<keyword evidence="3" id="KW-0812">Transmembrane</keyword>
<keyword evidence="9" id="KW-0325">Glycoprotein</keyword>
<dbReference type="Proteomes" id="UP000436088">
    <property type="component" value="Unassembled WGS sequence"/>
</dbReference>
<evidence type="ECO:0000313" key="13">
    <source>
        <dbReference type="Proteomes" id="UP000436088"/>
    </source>
</evidence>
<keyword evidence="5" id="KW-0677">Repeat</keyword>
<feature type="chain" id="PRO_5025328446" description="Leucine-rich repeat-containing N-terminal plant-type domain-containing protein" evidence="10">
    <location>
        <begin position="31"/>
        <end position="434"/>
    </location>
</feature>
<feature type="signal peptide" evidence="10">
    <location>
        <begin position="1"/>
        <end position="30"/>
    </location>
</feature>
<dbReference type="EMBL" id="VEPZ02001733">
    <property type="protein sequence ID" value="KAE8660226.1"/>
    <property type="molecule type" value="Genomic_DNA"/>
</dbReference>
<keyword evidence="13" id="KW-1185">Reference proteome</keyword>
<gene>
    <name evidence="12" type="ORF">F3Y22_tig00116958pilonHSYRG00352</name>
</gene>
<evidence type="ECO:0000256" key="5">
    <source>
        <dbReference type="ARBA" id="ARBA00022737"/>
    </source>
</evidence>
<dbReference type="InterPro" id="IPR013210">
    <property type="entry name" value="LRR_N_plant-typ"/>
</dbReference>
<evidence type="ECO:0000313" key="12">
    <source>
        <dbReference type="EMBL" id="KAE8660226.1"/>
    </source>
</evidence>
<reference evidence="12" key="1">
    <citation type="submission" date="2019-09" db="EMBL/GenBank/DDBJ databases">
        <title>Draft genome information of white flower Hibiscus syriacus.</title>
        <authorList>
            <person name="Kim Y.-M."/>
        </authorList>
    </citation>
    <scope>NUCLEOTIDE SEQUENCE [LARGE SCALE GENOMIC DNA]</scope>
    <source>
        <strain evidence="12">YM2019G1</strain>
    </source>
</reference>
<proteinExistence type="predicted"/>
<keyword evidence="7" id="KW-0472">Membrane</keyword>
<evidence type="ECO:0000256" key="8">
    <source>
        <dbReference type="ARBA" id="ARBA00023170"/>
    </source>
</evidence>
<comment type="caution">
    <text evidence="12">The sequence shown here is derived from an EMBL/GenBank/DDBJ whole genome shotgun (WGS) entry which is preliminary data.</text>
</comment>
<organism evidence="12 13">
    <name type="scientific">Hibiscus syriacus</name>
    <name type="common">Rose of Sharon</name>
    <dbReference type="NCBI Taxonomy" id="106335"/>
    <lineage>
        <taxon>Eukaryota</taxon>
        <taxon>Viridiplantae</taxon>
        <taxon>Streptophyta</taxon>
        <taxon>Embryophyta</taxon>
        <taxon>Tracheophyta</taxon>
        <taxon>Spermatophyta</taxon>
        <taxon>Magnoliopsida</taxon>
        <taxon>eudicotyledons</taxon>
        <taxon>Gunneridae</taxon>
        <taxon>Pentapetalae</taxon>
        <taxon>rosids</taxon>
        <taxon>malvids</taxon>
        <taxon>Malvales</taxon>
        <taxon>Malvaceae</taxon>
        <taxon>Malvoideae</taxon>
        <taxon>Hibiscus</taxon>
    </lineage>
</organism>
<keyword evidence="6" id="KW-1133">Transmembrane helix</keyword>
<evidence type="ECO:0000256" key="9">
    <source>
        <dbReference type="ARBA" id="ARBA00023180"/>
    </source>
</evidence>
<dbReference type="Gene3D" id="3.80.10.10">
    <property type="entry name" value="Ribonuclease Inhibitor"/>
    <property type="match status" value="2"/>
</dbReference>
<dbReference type="PANTHER" id="PTHR48063">
    <property type="entry name" value="LRR RECEPTOR-LIKE KINASE"/>
    <property type="match status" value="1"/>
</dbReference>
<evidence type="ECO:0000256" key="2">
    <source>
        <dbReference type="ARBA" id="ARBA00022614"/>
    </source>
</evidence>
<dbReference type="SUPFAM" id="SSF52058">
    <property type="entry name" value="L domain-like"/>
    <property type="match status" value="1"/>
</dbReference>
<keyword evidence="4 10" id="KW-0732">Signal</keyword>
<dbReference type="Pfam" id="PF00560">
    <property type="entry name" value="LRR_1"/>
    <property type="match status" value="3"/>
</dbReference>
<name>A0A6A2XDM5_HIBSY</name>
<feature type="domain" description="Leucine-rich repeat-containing N-terminal plant-type" evidence="11">
    <location>
        <begin position="21"/>
        <end position="42"/>
    </location>
</feature>
<dbReference type="InterPro" id="IPR001611">
    <property type="entry name" value="Leu-rich_rpt"/>
</dbReference>
<accession>A0A6A2XDM5</accession>
<dbReference type="GO" id="GO:0016020">
    <property type="term" value="C:membrane"/>
    <property type="evidence" value="ECO:0007669"/>
    <property type="project" value="UniProtKB-SubCell"/>
</dbReference>
<keyword evidence="8" id="KW-0675">Receptor</keyword>
<evidence type="ECO:0000256" key="3">
    <source>
        <dbReference type="ARBA" id="ARBA00022692"/>
    </source>
</evidence>
<evidence type="ECO:0000256" key="6">
    <source>
        <dbReference type="ARBA" id="ARBA00022989"/>
    </source>
</evidence>
<sequence length="434" mass="47160">MIMDDSKRFGTVVLLEFLCLNLLASWSSNGGNCCDWTGIVCDNVTGRIVELHLGNLRNPSDETAFPGKPFKRSRLSGKVDSLLGLKHLGYLDLSGNNFGGQIPGFLGSLHSLRYLIFSNAGFEGSIPAQLGNLTNVQYLDDALYDSLNASDWFEVTSALPSLSVLHLSDCDLDPFPPLKTVNFSTLSKKHDLSYLSQLIKQPIQFIHTRHNLEDVENLTSAISLIFTNNNLEGAALRSLGNLCSLTNLVLSGVRLNQDMSQVLESLSGCMSNRLESLFLVNCIISGHLSNQIGLFRNLRFLYLTKNSISGSIPDSLRTLASLREVNISENRFNGSLLEWLGELKELEVLWIGKNMLQGAVSELKQTPNHPTGVIGGMPESTGLRIDCAEACHGVHRHEPACVVAPWSDLGGAIVAIVSISSSTSSRMASRGAVG</sequence>
<dbReference type="FunFam" id="3.80.10.10:FF:000383">
    <property type="entry name" value="Leucine-rich repeat receptor protein kinase EMS1"/>
    <property type="match status" value="1"/>
</dbReference>
<evidence type="ECO:0000256" key="10">
    <source>
        <dbReference type="SAM" id="SignalP"/>
    </source>
</evidence>
<comment type="subcellular location">
    <subcellularLocation>
        <location evidence="1">Membrane</location>
        <topology evidence="1">Single-pass type I membrane protein</topology>
    </subcellularLocation>
</comment>
<evidence type="ECO:0000256" key="1">
    <source>
        <dbReference type="ARBA" id="ARBA00004479"/>
    </source>
</evidence>
<dbReference type="Pfam" id="PF08263">
    <property type="entry name" value="LRRNT_2"/>
    <property type="match status" value="1"/>
</dbReference>
<dbReference type="AlphaFoldDB" id="A0A6A2XDM5"/>
<keyword evidence="2" id="KW-0433">Leucine-rich repeat</keyword>
<protein>
    <recommendedName>
        <fullName evidence="11">Leucine-rich repeat-containing N-terminal plant-type domain-containing protein</fullName>
    </recommendedName>
</protein>
<evidence type="ECO:0000256" key="7">
    <source>
        <dbReference type="ARBA" id="ARBA00023136"/>
    </source>
</evidence>
<evidence type="ECO:0000256" key="4">
    <source>
        <dbReference type="ARBA" id="ARBA00022729"/>
    </source>
</evidence>
<dbReference type="PANTHER" id="PTHR48063:SF98">
    <property type="entry name" value="LRR RECEPTOR-LIKE SERINE_THREONINE-PROTEIN KINASE FLS2"/>
    <property type="match status" value="1"/>
</dbReference>
<dbReference type="InterPro" id="IPR032675">
    <property type="entry name" value="LRR_dom_sf"/>
</dbReference>